<keyword evidence="8 12" id="KW-1133">Transmembrane helix</keyword>
<evidence type="ECO:0000256" key="1">
    <source>
        <dbReference type="ARBA" id="ARBA00002791"/>
    </source>
</evidence>
<dbReference type="PANTHER" id="PTHR12640">
    <property type="entry name" value="RIBOPHORIN II"/>
    <property type="match status" value="1"/>
</dbReference>
<evidence type="ECO:0000256" key="5">
    <source>
        <dbReference type="ARBA" id="ARBA00022692"/>
    </source>
</evidence>
<evidence type="ECO:0000256" key="7">
    <source>
        <dbReference type="ARBA" id="ARBA00022824"/>
    </source>
</evidence>
<evidence type="ECO:0000256" key="2">
    <source>
        <dbReference type="ARBA" id="ARBA00004477"/>
    </source>
</evidence>
<accession>A0A137NP22</accession>
<evidence type="ECO:0000313" key="15">
    <source>
        <dbReference type="EMBL" id="KXN64544.1"/>
    </source>
</evidence>
<evidence type="ECO:0000256" key="8">
    <source>
        <dbReference type="ARBA" id="ARBA00022989"/>
    </source>
</evidence>
<dbReference type="GO" id="GO:0006487">
    <property type="term" value="P:protein N-linked glycosylation"/>
    <property type="evidence" value="ECO:0007669"/>
    <property type="project" value="TreeGrafter"/>
</dbReference>
<comment type="pathway">
    <text evidence="3">Protein modification; protein glycosylation.</text>
</comment>
<comment type="function">
    <text evidence="1">Subunit of the oligosaccharyl transferase (OST) complex that catalyzes the initial transfer of a defined glycan (Glc(3)Man(9)GlcNAc(2) in eukaryotes) from the lipid carrier dolichol-pyrophosphate to an asparagine residue within an Asn-X-Ser/Thr consensus motif in nascent polypeptide chains, the first step in protein N-glycosylation. N-glycosylation occurs cotranslationally and the complex associates with the Sec61 complex at the channel-forming translocon complex that mediates protein translocation across the endoplasmic reticulum (ER). All subunits are required for a maximal enzyme activity.</text>
</comment>
<evidence type="ECO:0000256" key="4">
    <source>
        <dbReference type="ARBA" id="ARBA00009038"/>
    </source>
</evidence>
<dbReference type="InterPro" id="IPR055374">
    <property type="entry name" value="Ribophorin_II_3rd"/>
</dbReference>
<name>A0A137NP22_CONC2</name>
<evidence type="ECO:0000259" key="14">
    <source>
        <dbReference type="Pfam" id="PF25147"/>
    </source>
</evidence>
<sequence length="280" mass="31456">MKINKLAIIASYFTSVICSTGSGIELDNFKLSITDSTGESKLTEKLTYPKALSSPLQLETSDVIRLSYKLVKTEDKLPVDLSYNTIVIESETKEYSYHQVQTSGKVGQFKLNLPYKSLSKNIKAQGGSDTNFNIYLLVRGNNQKDTIKYKLASLSLPESKKKLDTEKKSEFGPLPLIHHTFRPDEKVPLKALSLVFSGLVLAPWALLLVGWTSNSVNFSKFPTNPTKAVYNAGFIGTLVAYTVLNYLYWTKLNVFETIYYFTIITLFSVPFGYLTLKNHN</sequence>
<dbReference type="EMBL" id="KQ965463">
    <property type="protein sequence ID" value="KXN64544.1"/>
    <property type="molecule type" value="Genomic_DNA"/>
</dbReference>
<dbReference type="Pfam" id="PF25147">
    <property type="entry name" value="Ribophorin_II_C"/>
    <property type="match status" value="1"/>
</dbReference>
<evidence type="ECO:0000256" key="3">
    <source>
        <dbReference type="ARBA" id="ARBA00004922"/>
    </source>
</evidence>
<dbReference type="InterPro" id="IPR056790">
    <property type="entry name" value="Ribophorin_II_C"/>
</dbReference>
<feature type="domain" description="Ribophorin II third" evidence="13">
    <location>
        <begin position="28"/>
        <end position="155"/>
    </location>
</feature>
<protein>
    <recommendedName>
        <fullName evidence="11">Ribophorin II</fullName>
    </recommendedName>
    <alternativeName>
        <fullName evidence="10">Ribophorin-2</fullName>
    </alternativeName>
</protein>
<keyword evidence="5 12" id="KW-0812">Transmembrane</keyword>
<feature type="domain" description="Ribophorin II C-terminal" evidence="14">
    <location>
        <begin position="181"/>
        <end position="277"/>
    </location>
</feature>
<dbReference type="Proteomes" id="UP000070444">
    <property type="component" value="Unassembled WGS sequence"/>
</dbReference>
<evidence type="ECO:0000256" key="6">
    <source>
        <dbReference type="ARBA" id="ARBA00022729"/>
    </source>
</evidence>
<evidence type="ECO:0000259" key="13">
    <source>
        <dbReference type="Pfam" id="PF23860"/>
    </source>
</evidence>
<evidence type="ECO:0000256" key="11">
    <source>
        <dbReference type="ARBA" id="ARBA00032139"/>
    </source>
</evidence>
<dbReference type="AlphaFoldDB" id="A0A137NP22"/>
<keyword evidence="9 12" id="KW-0472">Membrane</keyword>
<feature type="transmembrane region" description="Helical" evidence="12">
    <location>
        <begin position="191"/>
        <end position="216"/>
    </location>
</feature>
<comment type="similarity">
    <text evidence="4">Belongs to the SWP1 family.</text>
</comment>
<dbReference type="STRING" id="796925.A0A137NP22"/>
<evidence type="ECO:0000256" key="12">
    <source>
        <dbReference type="SAM" id="Phobius"/>
    </source>
</evidence>
<organism evidence="15 16">
    <name type="scientific">Conidiobolus coronatus (strain ATCC 28846 / CBS 209.66 / NRRL 28638)</name>
    <name type="common">Delacroixia coronata</name>
    <dbReference type="NCBI Taxonomy" id="796925"/>
    <lineage>
        <taxon>Eukaryota</taxon>
        <taxon>Fungi</taxon>
        <taxon>Fungi incertae sedis</taxon>
        <taxon>Zoopagomycota</taxon>
        <taxon>Entomophthoromycotina</taxon>
        <taxon>Entomophthoromycetes</taxon>
        <taxon>Entomophthorales</taxon>
        <taxon>Ancylistaceae</taxon>
        <taxon>Conidiobolus</taxon>
    </lineage>
</organism>
<evidence type="ECO:0000256" key="10">
    <source>
        <dbReference type="ARBA" id="ARBA00030078"/>
    </source>
</evidence>
<dbReference type="InterPro" id="IPR008814">
    <property type="entry name" value="Swp1"/>
</dbReference>
<proteinExistence type="inferred from homology"/>
<dbReference type="OrthoDB" id="432292at2759"/>
<dbReference type="Pfam" id="PF23860">
    <property type="entry name" value="Ribophorin_II_3rd"/>
    <property type="match status" value="1"/>
</dbReference>
<reference evidence="15 16" key="1">
    <citation type="journal article" date="2015" name="Genome Biol. Evol.">
        <title>Phylogenomic analyses indicate that early fungi evolved digesting cell walls of algal ancestors of land plants.</title>
        <authorList>
            <person name="Chang Y."/>
            <person name="Wang S."/>
            <person name="Sekimoto S."/>
            <person name="Aerts A.L."/>
            <person name="Choi C."/>
            <person name="Clum A."/>
            <person name="LaButti K.M."/>
            <person name="Lindquist E.A."/>
            <person name="Yee Ngan C."/>
            <person name="Ohm R.A."/>
            <person name="Salamov A.A."/>
            <person name="Grigoriev I.V."/>
            <person name="Spatafora J.W."/>
            <person name="Berbee M.L."/>
        </authorList>
    </citation>
    <scope>NUCLEOTIDE SEQUENCE [LARGE SCALE GENOMIC DNA]</scope>
    <source>
        <strain evidence="15 16">NRRL 28638</strain>
    </source>
</reference>
<feature type="transmembrane region" description="Helical" evidence="12">
    <location>
        <begin position="228"/>
        <end position="246"/>
    </location>
</feature>
<dbReference type="PANTHER" id="PTHR12640:SF0">
    <property type="entry name" value="DOLICHYL-DIPHOSPHOOLIGOSACCHARIDE--PROTEIN GLYCOSYLTRANSFERASE SUBUNIT 2"/>
    <property type="match status" value="1"/>
</dbReference>
<keyword evidence="6" id="KW-0732">Signal</keyword>
<keyword evidence="7" id="KW-0256">Endoplasmic reticulum</keyword>
<dbReference type="GO" id="GO:0008250">
    <property type="term" value="C:oligosaccharyltransferase complex"/>
    <property type="evidence" value="ECO:0007669"/>
    <property type="project" value="InterPro"/>
</dbReference>
<dbReference type="UniPathway" id="UPA00378"/>
<keyword evidence="16" id="KW-1185">Reference proteome</keyword>
<evidence type="ECO:0000256" key="9">
    <source>
        <dbReference type="ARBA" id="ARBA00023136"/>
    </source>
</evidence>
<gene>
    <name evidence="15" type="ORF">CONCODRAFT_80951</name>
</gene>
<comment type="subcellular location">
    <subcellularLocation>
        <location evidence="2">Endoplasmic reticulum membrane</location>
        <topology evidence="2">Multi-pass membrane protein</topology>
    </subcellularLocation>
</comment>
<feature type="transmembrane region" description="Helical" evidence="12">
    <location>
        <begin position="258"/>
        <end position="276"/>
    </location>
</feature>
<evidence type="ECO:0000313" key="16">
    <source>
        <dbReference type="Proteomes" id="UP000070444"/>
    </source>
</evidence>